<organism evidence="1">
    <name type="scientific">freshwater metagenome</name>
    <dbReference type="NCBI Taxonomy" id="449393"/>
    <lineage>
        <taxon>unclassified sequences</taxon>
        <taxon>metagenomes</taxon>
        <taxon>ecological metagenomes</taxon>
    </lineage>
</organism>
<protein>
    <submittedName>
        <fullName evidence="1">Unannotated protein</fullName>
    </submittedName>
</protein>
<dbReference type="InterPro" id="IPR021391">
    <property type="entry name" value="DUF3027"/>
</dbReference>
<gene>
    <name evidence="1" type="ORF">UFOPK1747_00574</name>
</gene>
<dbReference type="Pfam" id="PF11228">
    <property type="entry name" value="DUF3027"/>
    <property type="match status" value="1"/>
</dbReference>
<proteinExistence type="predicted"/>
<evidence type="ECO:0000313" key="1">
    <source>
        <dbReference type="EMBL" id="CAB4581081.1"/>
    </source>
</evidence>
<dbReference type="EMBL" id="CAEZTV010000076">
    <property type="protein sequence ID" value="CAB4581081.1"/>
    <property type="molecule type" value="Genomic_DNA"/>
</dbReference>
<name>A0A6J6EWZ6_9ZZZZ</name>
<sequence>MAKKKSLFKKIRKGQSSVVAEPEAELDDLDIQSLDTVAEIAPVAKDAAPIIVRKPYIAPAKTYPAVVEVSVNKNDIFGALDIAKQAAIEDAGKKDFVGEFYSIDSDEDRIATYLFEAKLPGYSGWRWAVTVAKLDDKSAPTICDVVLLPGSKALLAPNWVPYVERIQPGDLGVGDVVPTSPDDERLVPGLASLPEDDELDTLDLNQLFEFGLGRARVLSIVGRDQASKRWYEGDRGPNTPIANAAPKPCHSCGFFIPIAGSLRGAFGVCSNAISPEDARVVSIDHGCGAHSEALIKAE</sequence>
<accession>A0A6J6EWZ6</accession>
<reference evidence="1" key="1">
    <citation type="submission" date="2020-05" db="EMBL/GenBank/DDBJ databases">
        <authorList>
            <person name="Chiriac C."/>
            <person name="Salcher M."/>
            <person name="Ghai R."/>
            <person name="Kavagutti S V."/>
        </authorList>
    </citation>
    <scope>NUCLEOTIDE SEQUENCE</scope>
</reference>
<dbReference type="AlphaFoldDB" id="A0A6J6EWZ6"/>